<feature type="domain" description="HTH myb-type" evidence="6">
    <location>
        <begin position="334"/>
        <end position="381"/>
    </location>
</feature>
<dbReference type="InterPro" id="IPR051575">
    <property type="entry name" value="Myb-like_DNA-bd"/>
</dbReference>
<evidence type="ECO:0000256" key="2">
    <source>
        <dbReference type="ARBA" id="ARBA00023125"/>
    </source>
</evidence>
<dbReference type="OrthoDB" id="2143914at2759"/>
<dbReference type="GO" id="GO:0001006">
    <property type="term" value="F:RNA polymerase III type 3 promoter sequence-specific DNA binding"/>
    <property type="evidence" value="ECO:0007669"/>
    <property type="project" value="TreeGrafter"/>
</dbReference>
<keyword evidence="1" id="KW-0805">Transcription regulation</keyword>
<keyword evidence="8" id="KW-1185">Reference proteome</keyword>
<dbReference type="Gene3D" id="1.10.10.60">
    <property type="entry name" value="Homeodomain-like"/>
    <property type="match status" value="4"/>
</dbReference>
<dbReference type="Proteomes" id="UP000187455">
    <property type="component" value="Unassembled WGS sequence"/>
</dbReference>
<organism evidence="7 8">
    <name type="scientific">Smittium mucronatum</name>
    <dbReference type="NCBI Taxonomy" id="133383"/>
    <lineage>
        <taxon>Eukaryota</taxon>
        <taxon>Fungi</taxon>
        <taxon>Fungi incertae sedis</taxon>
        <taxon>Zoopagomycota</taxon>
        <taxon>Kickxellomycotina</taxon>
        <taxon>Harpellomycetes</taxon>
        <taxon>Harpellales</taxon>
        <taxon>Legeriomycetaceae</taxon>
        <taxon>Smittium</taxon>
    </lineage>
</organism>
<evidence type="ECO:0000256" key="3">
    <source>
        <dbReference type="ARBA" id="ARBA00023163"/>
    </source>
</evidence>
<proteinExistence type="predicted"/>
<dbReference type="InterPro" id="IPR009057">
    <property type="entry name" value="Homeodomain-like_sf"/>
</dbReference>
<evidence type="ECO:0000259" key="5">
    <source>
        <dbReference type="PROSITE" id="PS50090"/>
    </source>
</evidence>
<dbReference type="PROSITE" id="PS51294">
    <property type="entry name" value="HTH_MYB"/>
    <property type="match status" value="3"/>
</dbReference>
<dbReference type="InterPro" id="IPR017930">
    <property type="entry name" value="Myb_dom"/>
</dbReference>
<dbReference type="GO" id="GO:0000978">
    <property type="term" value="F:RNA polymerase II cis-regulatory region sequence-specific DNA binding"/>
    <property type="evidence" value="ECO:0007669"/>
    <property type="project" value="TreeGrafter"/>
</dbReference>
<feature type="domain" description="Myb-like" evidence="5">
    <location>
        <begin position="97"/>
        <end position="140"/>
    </location>
</feature>
<feature type="domain" description="Myb-like" evidence="5">
    <location>
        <begin position="210"/>
        <end position="321"/>
    </location>
</feature>
<evidence type="ECO:0000256" key="1">
    <source>
        <dbReference type="ARBA" id="ARBA00023015"/>
    </source>
</evidence>
<dbReference type="Pfam" id="PF00249">
    <property type="entry name" value="Myb_DNA-binding"/>
    <property type="match status" value="1"/>
</dbReference>
<keyword evidence="3" id="KW-0804">Transcription</keyword>
<dbReference type="AlphaFoldDB" id="A0A1R0GUN9"/>
<keyword evidence="2" id="KW-0238">DNA-binding</keyword>
<evidence type="ECO:0000259" key="6">
    <source>
        <dbReference type="PROSITE" id="PS51294"/>
    </source>
</evidence>
<dbReference type="GO" id="GO:0019185">
    <property type="term" value="C:snRNA-activating protein complex"/>
    <property type="evidence" value="ECO:0007669"/>
    <property type="project" value="TreeGrafter"/>
</dbReference>
<dbReference type="SMART" id="SM00717">
    <property type="entry name" value="SANT"/>
    <property type="match status" value="5"/>
</dbReference>
<dbReference type="PANTHER" id="PTHR46621">
    <property type="entry name" value="SNRNA-ACTIVATING PROTEIN COMPLEX SUBUNIT 4"/>
    <property type="match status" value="1"/>
</dbReference>
<gene>
    <name evidence="7" type="ORF">AYI68_g5334</name>
</gene>
<feature type="domain" description="HTH myb-type" evidence="6">
    <location>
        <begin position="97"/>
        <end position="144"/>
    </location>
</feature>
<protein>
    <submittedName>
        <fullName evidence="7">snRNA-activating protein complex subunit 4</fullName>
    </submittedName>
</protein>
<name>A0A1R0GUN9_9FUNG</name>
<reference evidence="7 8" key="1">
    <citation type="journal article" date="2016" name="Mol. Biol. Evol.">
        <title>Genome-Wide Survey of Gut Fungi (Harpellales) Reveals the First Horizontally Transferred Ubiquitin Gene from a Mosquito Host.</title>
        <authorList>
            <person name="Wang Y."/>
            <person name="White M.M."/>
            <person name="Kvist S."/>
            <person name="Moncalvo J.M."/>
        </authorList>
    </citation>
    <scope>NUCLEOTIDE SEQUENCE [LARGE SCALE GENOMIC DNA]</scope>
    <source>
        <strain evidence="7 8">ALG-7-W6</strain>
    </source>
</reference>
<feature type="domain" description="HTH myb-type" evidence="6">
    <location>
        <begin position="296"/>
        <end position="325"/>
    </location>
</feature>
<evidence type="ECO:0000313" key="8">
    <source>
        <dbReference type="Proteomes" id="UP000187455"/>
    </source>
</evidence>
<evidence type="ECO:0000256" key="4">
    <source>
        <dbReference type="ARBA" id="ARBA00023242"/>
    </source>
</evidence>
<dbReference type="GO" id="GO:0042795">
    <property type="term" value="P:snRNA transcription by RNA polymerase II"/>
    <property type="evidence" value="ECO:0007669"/>
    <property type="project" value="TreeGrafter"/>
</dbReference>
<dbReference type="GO" id="GO:0042796">
    <property type="term" value="P:snRNA transcription by RNA polymerase III"/>
    <property type="evidence" value="ECO:0007669"/>
    <property type="project" value="TreeGrafter"/>
</dbReference>
<dbReference type="EMBL" id="LSSL01003363">
    <property type="protein sequence ID" value="OLY80568.1"/>
    <property type="molecule type" value="Genomic_DNA"/>
</dbReference>
<dbReference type="InterPro" id="IPR001005">
    <property type="entry name" value="SANT/Myb"/>
</dbReference>
<dbReference type="PROSITE" id="PS50090">
    <property type="entry name" value="MYB_LIKE"/>
    <property type="match status" value="4"/>
</dbReference>
<dbReference type="CDD" id="cd00167">
    <property type="entry name" value="SANT"/>
    <property type="match status" value="2"/>
</dbReference>
<dbReference type="Pfam" id="PF13921">
    <property type="entry name" value="Myb_DNA-bind_6"/>
    <property type="match status" value="1"/>
</dbReference>
<feature type="domain" description="Myb-like" evidence="5">
    <location>
        <begin position="141"/>
        <end position="197"/>
    </location>
</feature>
<dbReference type="PANTHER" id="PTHR46621:SF1">
    <property type="entry name" value="SNRNA-ACTIVATING PROTEIN COMPLEX SUBUNIT 4"/>
    <property type="match status" value="1"/>
</dbReference>
<feature type="domain" description="Myb-like" evidence="5">
    <location>
        <begin position="330"/>
        <end position="377"/>
    </location>
</feature>
<accession>A0A1R0GUN9</accession>
<evidence type="ECO:0000313" key="7">
    <source>
        <dbReference type="EMBL" id="OLY80568.1"/>
    </source>
</evidence>
<sequence>MLYTETRTLIYSNQGFAFFSKLLQIKLFHQSCTALEAPRAKYFSHQKKKSDSTTYGPINESNVERGNFTPYLPSSVGIEVQSIDLSKESLPKLRIMWNEKEREKLIKLVDRYGSQWKKIKVAMKAKRSANSLRTHYINVENPNIKKERWSKTEDDELRKIISANLDLVYKRNWTAIAEILGNGRTSPQVRYRYESRLRVINGERKSEVVEGLLRRGFWTKEEDSRLLKALDTIGENLKTKKFFFVHGDPNIEKLTKENYKFFNNSQAIGDSTESNKKLISESVSHSHNKKLEQDKANWEDIASLVKTRTSSQCRLRWDEILYSKQKVLGLRQKPFTEEEAELLKELAEKFKPRWSKIRLYFPDRTTRSLRYYYMNYILEKKKNPFKVKSLSHKKSIDPNDDLHTSLGLLVPDNRFEGKPKSNEELNFISTKRKKWSSSEIDELLYNYKKFNGDWILISRNMKDKFPYECLKMYKAVTKNIFS</sequence>
<comment type="caution">
    <text evidence="7">The sequence shown here is derived from an EMBL/GenBank/DDBJ whole genome shotgun (WGS) entry which is preliminary data.</text>
</comment>
<keyword evidence="4" id="KW-0539">Nucleus</keyword>
<dbReference type="SUPFAM" id="SSF46689">
    <property type="entry name" value="Homeodomain-like"/>
    <property type="match status" value="4"/>
</dbReference>
<dbReference type="STRING" id="133383.A0A1R0GUN9"/>